<dbReference type="InterPro" id="IPR048228">
    <property type="entry name" value="HelD_bacillota"/>
</dbReference>
<proteinExistence type="predicted"/>
<evidence type="ECO:0000313" key="8">
    <source>
        <dbReference type="Proteomes" id="UP000265725"/>
    </source>
</evidence>
<dbReference type="InterPro" id="IPR027785">
    <property type="entry name" value="UvrD-like_helicase_C"/>
</dbReference>
<dbReference type="EMBL" id="CP032418">
    <property type="protein sequence ID" value="AYC28436.1"/>
    <property type="molecule type" value="Genomic_DNA"/>
</dbReference>
<dbReference type="SUPFAM" id="SSF52540">
    <property type="entry name" value="P-loop containing nucleoside triphosphate hydrolases"/>
    <property type="match status" value="1"/>
</dbReference>
<dbReference type="NCBIfam" id="NF041464">
    <property type="entry name" value="HelD_BACSU"/>
    <property type="match status" value="1"/>
</dbReference>
<evidence type="ECO:0000256" key="5">
    <source>
        <dbReference type="PROSITE-ProRule" id="PRU00560"/>
    </source>
</evidence>
<dbReference type="PANTHER" id="PTHR11070:SF17">
    <property type="entry name" value="DNA HELICASE IV"/>
    <property type="match status" value="1"/>
</dbReference>
<feature type="binding site" evidence="5">
    <location>
        <begin position="231"/>
        <end position="238"/>
    </location>
    <ligand>
        <name>ATP</name>
        <dbReference type="ChEBI" id="CHEBI:30616"/>
    </ligand>
</feature>
<organism evidence="7 8">
    <name type="scientific">Paenisporosarcina cavernae</name>
    <dbReference type="NCBI Taxonomy" id="2320858"/>
    <lineage>
        <taxon>Bacteria</taxon>
        <taxon>Bacillati</taxon>
        <taxon>Bacillota</taxon>
        <taxon>Bacilli</taxon>
        <taxon>Bacillales</taxon>
        <taxon>Caryophanaceae</taxon>
        <taxon>Paenisporosarcina</taxon>
    </lineage>
</organism>
<evidence type="ECO:0000313" key="7">
    <source>
        <dbReference type="EMBL" id="AYC28436.1"/>
    </source>
</evidence>
<keyword evidence="3 5" id="KW-0347">Helicase</keyword>
<dbReference type="Gene3D" id="3.40.50.300">
    <property type="entry name" value="P-loop containing nucleotide triphosphate hydrolases"/>
    <property type="match status" value="3"/>
</dbReference>
<dbReference type="Proteomes" id="UP000265725">
    <property type="component" value="Chromosome"/>
</dbReference>
<keyword evidence="1 5" id="KW-0547">Nucleotide-binding</keyword>
<protein>
    <submittedName>
        <fullName evidence="7">Helicase</fullName>
    </submittedName>
</protein>
<dbReference type="KEGG" id="paek:D3873_00575"/>
<dbReference type="InterPro" id="IPR000212">
    <property type="entry name" value="DNA_helicase_UvrD/REP"/>
</dbReference>
<dbReference type="AlphaFoldDB" id="A0A385YPC0"/>
<dbReference type="GO" id="GO:0005829">
    <property type="term" value="C:cytosol"/>
    <property type="evidence" value="ECO:0007669"/>
    <property type="project" value="TreeGrafter"/>
</dbReference>
<dbReference type="InterPro" id="IPR014016">
    <property type="entry name" value="UvrD-like_ATP-bd"/>
</dbReference>
<sequence>MESNLLLEQQRVREMMKFIQLEIAKLEGDTTKLKEDVIHIRKHFWDEVRVSTDSFDDYMETIIGLRQEAQALAIRQSTHRHAGERLDALKRLQHIPYFGRIDFKEEGTDQTEPIYIGVATLTDPSGEDFLIYDWRAPIASVYYDYEPGPAMYRIPDGGNIQGELEKKWQYIIRDGELVSMFDAGVTIGDEVLQQVLGQGTDKQMQSIVATIQQEQNRAIRHDKGKLLIVMGAAGSGKTSVAMQRIAYLLYKYRDTVTSDQILLFSPNPMFSSYVSNVLPELGEENMQQATFQEYMRDRIDEQFKMETPFAQLEYVLTKRDSPNYPVRIAGMKWKASVACFDYIQEAITRFGTEGMAFRDIRFRGRILVNKDQIAKRFYSQESTMRFANRLEEVRLWLESKLKGFAQNERQKPWVQEAVDSLDNAQFYEAQVALAKQKGLRGDDVSDVEVDEKDLARLIVQRRMNPVVKAVHSYDFVDWTGLYCQLFDVQSNGNVTLPKEWKAIGAMTKKTLDRGHIFYEDATPFIYLKEAMLGFASNRSIKHVVVDEAQDYSPFQFAFLKQLFPSARMTVLGDFNQSIFSHSQDSNEFSLLTTLFGEEETSSIHLAKSYRSTKPIVEFTKRLVPNSYPIVPFERDGKEPVVEEFTSKTTLHAKIVAKVNQWKEQGFTSIAIICQSAKERKDVSSVLGETMDHVLITTKSNEYEEGVVVIPSYLAKGIEFEAVIVYNASDKVYGDESLRRTLYTVCTRAMHELIVFSLGPKSHFLEE</sequence>
<evidence type="ECO:0000259" key="6">
    <source>
        <dbReference type="PROSITE" id="PS51198"/>
    </source>
</evidence>
<dbReference type="OrthoDB" id="9787585at2"/>
<name>A0A385YPC0_9BACL</name>
<keyword evidence="8" id="KW-1185">Reference proteome</keyword>
<dbReference type="Pfam" id="PF13538">
    <property type="entry name" value="UvrD_C_2"/>
    <property type="match status" value="1"/>
</dbReference>
<evidence type="ECO:0000256" key="4">
    <source>
        <dbReference type="ARBA" id="ARBA00022840"/>
    </source>
</evidence>
<dbReference type="InterPro" id="IPR027417">
    <property type="entry name" value="P-loop_NTPase"/>
</dbReference>
<evidence type="ECO:0000256" key="2">
    <source>
        <dbReference type="ARBA" id="ARBA00022801"/>
    </source>
</evidence>
<dbReference type="PANTHER" id="PTHR11070">
    <property type="entry name" value="UVRD / RECB / PCRA DNA HELICASE FAMILY MEMBER"/>
    <property type="match status" value="1"/>
</dbReference>
<evidence type="ECO:0000256" key="1">
    <source>
        <dbReference type="ARBA" id="ARBA00022741"/>
    </source>
</evidence>
<dbReference type="GO" id="GO:0043138">
    <property type="term" value="F:3'-5' DNA helicase activity"/>
    <property type="evidence" value="ECO:0007669"/>
    <property type="project" value="TreeGrafter"/>
</dbReference>
<dbReference type="GO" id="GO:0016787">
    <property type="term" value="F:hydrolase activity"/>
    <property type="evidence" value="ECO:0007669"/>
    <property type="project" value="UniProtKB-UniRule"/>
</dbReference>
<keyword evidence="4 5" id="KW-0067">ATP-binding</keyword>
<dbReference type="PROSITE" id="PS51198">
    <property type="entry name" value="UVRD_HELICASE_ATP_BIND"/>
    <property type="match status" value="1"/>
</dbReference>
<dbReference type="RefSeq" id="WP_119882181.1">
    <property type="nucleotide sequence ID" value="NZ_CP032418.1"/>
</dbReference>
<reference evidence="8" key="1">
    <citation type="submission" date="2018-09" db="EMBL/GenBank/DDBJ databases">
        <authorList>
            <person name="Zhu H."/>
        </authorList>
    </citation>
    <scope>NUCLEOTIDE SEQUENCE [LARGE SCALE GENOMIC DNA]</scope>
    <source>
        <strain evidence="8">K2R23-3</strain>
    </source>
</reference>
<accession>A0A385YPC0</accession>
<gene>
    <name evidence="7" type="ORF">D3873_00575</name>
</gene>
<keyword evidence="2 5" id="KW-0378">Hydrolase</keyword>
<dbReference type="GO" id="GO:0005524">
    <property type="term" value="F:ATP binding"/>
    <property type="evidence" value="ECO:0007669"/>
    <property type="project" value="UniProtKB-UniRule"/>
</dbReference>
<evidence type="ECO:0000256" key="3">
    <source>
        <dbReference type="ARBA" id="ARBA00022806"/>
    </source>
</evidence>
<feature type="domain" description="UvrD-like helicase ATP-binding" evidence="6">
    <location>
        <begin position="210"/>
        <end position="612"/>
    </location>
</feature>
<dbReference type="Pfam" id="PF00580">
    <property type="entry name" value="UvrD-helicase"/>
    <property type="match status" value="1"/>
</dbReference>
<dbReference type="GO" id="GO:0000725">
    <property type="term" value="P:recombinational repair"/>
    <property type="evidence" value="ECO:0007669"/>
    <property type="project" value="TreeGrafter"/>
</dbReference>
<dbReference type="GO" id="GO:0003677">
    <property type="term" value="F:DNA binding"/>
    <property type="evidence" value="ECO:0007669"/>
    <property type="project" value="InterPro"/>
</dbReference>